<organism evidence="1 2">
    <name type="scientific">Candidatus Borkfalkia avistercoris</name>
    <dbReference type="NCBI Taxonomy" id="2838504"/>
    <lineage>
        <taxon>Bacteria</taxon>
        <taxon>Bacillati</taxon>
        <taxon>Bacillota</taxon>
        <taxon>Clostridia</taxon>
        <taxon>Christensenellales</taxon>
        <taxon>Christensenellaceae</taxon>
        <taxon>Candidatus Borkfalkia</taxon>
    </lineage>
</organism>
<reference evidence="1" key="2">
    <citation type="submission" date="2021-04" db="EMBL/GenBank/DDBJ databases">
        <authorList>
            <person name="Gilroy R."/>
        </authorList>
    </citation>
    <scope>NUCLEOTIDE SEQUENCE</scope>
    <source>
        <strain evidence="1">CHK187-5294</strain>
    </source>
</reference>
<dbReference type="InterPro" id="IPR032466">
    <property type="entry name" value="Metal_Hydrolase"/>
</dbReference>
<comment type="caution">
    <text evidence="1">The sequence shown here is derived from an EMBL/GenBank/DDBJ whole genome shotgun (WGS) entry which is preliminary data.</text>
</comment>
<reference evidence="1" key="1">
    <citation type="journal article" date="2021" name="PeerJ">
        <title>Extensive microbial diversity within the chicken gut microbiome revealed by metagenomics and culture.</title>
        <authorList>
            <person name="Gilroy R."/>
            <person name="Ravi A."/>
            <person name="Getino M."/>
            <person name="Pursley I."/>
            <person name="Horton D.L."/>
            <person name="Alikhan N.F."/>
            <person name="Baker D."/>
            <person name="Gharbi K."/>
            <person name="Hall N."/>
            <person name="Watson M."/>
            <person name="Adriaenssens E.M."/>
            <person name="Foster-Nyarko E."/>
            <person name="Jarju S."/>
            <person name="Secka A."/>
            <person name="Antonio M."/>
            <person name="Oren A."/>
            <person name="Chaudhuri R.R."/>
            <person name="La Ragione R."/>
            <person name="Hildebrand F."/>
            <person name="Pallen M.J."/>
        </authorList>
    </citation>
    <scope>NUCLEOTIDE SEQUENCE</scope>
    <source>
        <strain evidence="1">CHK187-5294</strain>
    </source>
</reference>
<sequence length="260" mass="28572">MIADFHNDYLTEGGGALSGIAEKAEQSVCALYRGNRSDGQIGELLARFARERAENQFLGLEDAGYICRTGIESVAPYAPVYASLTWNYENELAGGCLEDTGLKRAGREAVLRFTECGIAIDCAHLGKRAFSQVIELTDKVVDSHTCAAALYPHRRNLEDWQIGEIVRCGGLIGIAFVGAFLSECPTAEDIFRHTDHCVQKFGCKNFCFGTDFFGTKDLPDGLASYEACDGLRGFFIKAGYSAEDIKRIFIGNLRDFICKK</sequence>
<dbReference type="SUPFAM" id="SSF51556">
    <property type="entry name" value="Metallo-dependent hydrolases"/>
    <property type="match status" value="1"/>
</dbReference>
<dbReference type="PANTHER" id="PTHR10443">
    <property type="entry name" value="MICROSOMAL DIPEPTIDASE"/>
    <property type="match status" value="1"/>
</dbReference>
<dbReference type="GO" id="GO:0070573">
    <property type="term" value="F:metallodipeptidase activity"/>
    <property type="evidence" value="ECO:0007669"/>
    <property type="project" value="InterPro"/>
</dbReference>
<name>A0A9D2D094_9FIRM</name>
<dbReference type="GO" id="GO:0006508">
    <property type="term" value="P:proteolysis"/>
    <property type="evidence" value="ECO:0007669"/>
    <property type="project" value="InterPro"/>
</dbReference>
<dbReference type="PROSITE" id="PS51365">
    <property type="entry name" value="RENAL_DIPEPTIDASE_2"/>
    <property type="match status" value="1"/>
</dbReference>
<dbReference type="InterPro" id="IPR008257">
    <property type="entry name" value="Pept_M19"/>
</dbReference>
<evidence type="ECO:0000313" key="1">
    <source>
        <dbReference type="EMBL" id="HIZ04094.1"/>
    </source>
</evidence>
<dbReference type="EMBL" id="DXCL01000044">
    <property type="protein sequence ID" value="HIZ04094.1"/>
    <property type="molecule type" value="Genomic_DNA"/>
</dbReference>
<evidence type="ECO:0000313" key="2">
    <source>
        <dbReference type="Proteomes" id="UP000824132"/>
    </source>
</evidence>
<protein>
    <submittedName>
        <fullName evidence="1">Dipeptidase</fullName>
    </submittedName>
</protein>
<dbReference type="AlphaFoldDB" id="A0A9D2D094"/>
<dbReference type="PANTHER" id="PTHR10443:SF12">
    <property type="entry name" value="DIPEPTIDASE"/>
    <property type="match status" value="1"/>
</dbReference>
<gene>
    <name evidence="1" type="ORF">H9727_07395</name>
</gene>
<dbReference type="Pfam" id="PF01244">
    <property type="entry name" value="Peptidase_M19"/>
    <property type="match status" value="1"/>
</dbReference>
<dbReference type="Gene3D" id="3.20.20.140">
    <property type="entry name" value="Metal-dependent hydrolases"/>
    <property type="match status" value="1"/>
</dbReference>
<dbReference type="Proteomes" id="UP000824132">
    <property type="component" value="Unassembled WGS sequence"/>
</dbReference>
<accession>A0A9D2D094</accession>
<proteinExistence type="predicted"/>